<name>A0AC34FA00_9BILA</name>
<accession>A0AC34FA00</accession>
<dbReference type="Proteomes" id="UP000887579">
    <property type="component" value="Unplaced"/>
</dbReference>
<evidence type="ECO:0000313" key="2">
    <source>
        <dbReference type="WBParaSite" id="ES5_v2.g14040.t1"/>
    </source>
</evidence>
<sequence length="530" mass="60438">MGDDSDSSDEFYFQNRPQKTAFNSQPHLVIIERADSGFGFNVKGQVSAGGQLRSLNGILYAPLQHVSAVLRGGAAENAGLLRGDRILQVGGAAENAGLLRGDRILQVNAVNVEGATHRQVVELIKDGGDKLELVVISVDADEIEPDAGYSDDTSSYFKYDYSEKRSLPITIPNYQSISVNGEKFVAYNVHMAGRHLGSRRYSEFVQLNKVLKEEYPDFEFPKLPKKWPFKMSEQQLDSRRRGLEQYLEKVCAVKVIADSDIMQEFLMEDSNACRPIVDVNLRVLLPENKSLVLDVKRNSNTKFVFTEVLQQLNVSADAAPYLALFEMIDLNFERKLHVDECPHNIYIQNYSSAASSCILLKKWCFDIEAEKRICARDQLFKRICFYQAVNDLNNGLIHVSEKLYQLKALQTEDRMEQYLEAVRQLDGYSSVNFPECPFTCLDDHGYAKISCNFDKLSLILMRDGSKKEKIILLQWNQVSSWKTIAECQVFAITFLKDETQVEIQFETLYTRYMTDVIDRIHKERSRTIPS</sequence>
<organism evidence="1 2">
    <name type="scientific">Panagrolaimus sp. ES5</name>
    <dbReference type="NCBI Taxonomy" id="591445"/>
    <lineage>
        <taxon>Eukaryota</taxon>
        <taxon>Metazoa</taxon>
        <taxon>Ecdysozoa</taxon>
        <taxon>Nematoda</taxon>
        <taxon>Chromadorea</taxon>
        <taxon>Rhabditida</taxon>
        <taxon>Tylenchina</taxon>
        <taxon>Panagrolaimomorpha</taxon>
        <taxon>Panagrolaimoidea</taxon>
        <taxon>Panagrolaimidae</taxon>
        <taxon>Panagrolaimus</taxon>
    </lineage>
</organism>
<proteinExistence type="predicted"/>
<dbReference type="WBParaSite" id="ES5_v2.g14040.t1">
    <property type="protein sequence ID" value="ES5_v2.g14040.t1"/>
    <property type="gene ID" value="ES5_v2.g14040"/>
</dbReference>
<reference evidence="2" key="1">
    <citation type="submission" date="2022-11" db="UniProtKB">
        <authorList>
            <consortium name="WormBaseParasite"/>
        </authorList>
    </citation>
    <scope>IDENTIFICATION</scope>
</reference>
<evidence type="ECO:0000313" key="1">
    <source>
        <dbReference type="Proteomes" id="UP000887579"/>
    </source>
</evidence>
<protein>
    <submittedName>
        <fullName evidence="2">Sorting nexin-27</fullName>
    </submittedName>
</protein>